<proteinExistence type="predicted"/>
<feature type="non-terminal residue" evidence="1">
    <location>
        <position position="1"/>
    </location>
</feature>
<organism evidence="1 2">
    <name type="scientific">Thalassiosira oceanica</name>
    <name type="common">Marine diatom</name>
    <dbReference type="NCBI Taxonomy" id="159749"/>
    <lineage>
        <taxon>Eukaryota</taxon>
        <taxon>Sar</taxon>
        <taxon>Stramenopiles</taxon>
        <taxon>Ochrophyta</taxon>
        <taxon>Bacillariophyta</taxon>
        <taxon>Coscinodiscophyceae</taxon>
        <taxon>Thalassiosirophycidae</taxon>
        <taxon>Thalassiosirales</taxon>
        <taxon>Thalassiosiraceae</taxon>
        <taxon>Thalassiosira</taxon>
    </lineage>
</organism>
<evidence type="ECO:0000313" key="2">
    <source>
        <dbReference type="Proteomes" id="UP000266841"/>
    </source>
</evidence>
<reference evidence="1 2" key="1">
    <citation type="journal article" date="2012" name="Genome Biol.">
        <title>Genome and low-iron response of an oceanic diatom adapted to chronic iron limitation.</title>
        <authorList>
            <person name="Lommer M."/>
            <person name="Specht M."/>
            <person name="Roy A.S."/>
            <person name="Kraemer L."/>
            <person name="Andreson R."/>
            <person name="Gutowska M.A."/>
            <person name="Wolf J."/>
            <person name="Bergner S.V."/>
            <person name="Schilhabel M.B."/>
            <person name="Klostermeier U.C."/>
            <person name="Beiko R.G."/>
            <person name="Rosenstiel P."/>
            <person name="Hippler M."/>
            <person name="Laroche J."/>
        </authorList>
    </citation>
    <scope>NUCLEOTIDE SEQUENCE [LARGE SCALE GENOMIC DNA]</scope>
    <source>
        <strain evidence="1 2">CCMP1005</strain>
    </source>
</reference>
<evidence type="ECO:0000313" key="1">
    <source>
        <dbReference type="EMBL" id="EJK53628.1"/>
    </source>
</evidence>
<sequence length="304" mass="33532">RSKTAILDFVITDTDAPSYGHQPSKKVLEKAAKRKKDKYLEACRERRRDFIPMAYSVDGLAGKEARAAEKRLASLLASKWDRPYSEMACFVKTRMSLSIVRSISMLLRGSRSSAWKRRAPDDGVAARASVTSQRPDGFGSRLRLEQRTVVLPGVATGDHVSLSRAIDSTGSTIFRRTGGAYEENARRSATPHIYRQIDRRAYLHASGVRGDDGVYPVRPSALYTPTGPFGRSVASIDLKQPSMHRRSSICPLRCARDPVTSSFSGVACHFRGPPTSPETEYRGFGRPPVVAEGMVQGEGPLDMR</sequence>
<name>K0RIV5_THAOC</name>
<keyword evidence="2" id="KW-1185">Reference proteome</keyword>
<accession>K0RIV5</accession>
<comment type="caution">
    <text evidence="1">The sequence shown here is derived from an EMBL/GenBank/DDBJ whole genome shotgun (WGS) entry which is preliminary data.</text>
</comment>
<gene>
    <name evidence="1" type="ORF">THAOC_26891</name>
</gene>
<protein>
    <submittedName>
        <fullName evidence="1">Uncharacterized protein</fullName>
    </submittedName>
</protein>
<dbReference type="EMBL" id="AGNL01037391">
    <property type="protein sequence ID" value="EJK53628.1"/>
    <property type="molecule type" value="Genomic_DNA"/>
</dbReference>
<dbReference type="Proteomes" id="UP000266841">
    <property type="component" value="Unassembled WGS sequence"/>
</dbReference>
<dbReference type="OrthoDB" id="53251at2759"/>
<dbReference type="AlphaFoldDB" id="K0RIV5"/>